<evidence type="ECO:0000256" key="1">
    <source>
        <dbReference type="SAM" id="MobiDB-lite"/>
    </source>
</evidence>
<accession>A0A5P1ECR8</accession>
<dbReference type="OMA" id="FQRIRRH"/>
<dbReference type="Gramene" id="ONK58716">
    <property type="protein sequence ID" value="ONK58716"/>
    <property type="gene ID" value="A4U43_C09F15930"/>
</dbReference>
<dbReference type="InterPro" id="IPR021099">
    <property type="entry name" value="PORR_domain"/>
</dbReference>
<feature type="chain" id="PRO_5024343497" description="PORR domain-containing protein" evidence="2">
    <location>
        <begin position="24"/>
        <end position="203"/>
    </location>
</feature>
<feature type="region of interest" description="Disordered" evidence="1">
    <location>
        <begin position="181"/>
        <end position="203"/>
    </location>
</feature>
<evidence type="ECO:0000256" key="2">
    <source>
        <dbReference type="SAM" id="SignalP"/>
    </source>
</evidence>
<dbReference type="Proteomes" id="UP000243459">
    <property type="component" value="Chromosome 9"/>
</dbReference>
<evidence type="ECO:0000259" key="3">
    <source>
        <dbReference type="Pfam" id="PF11955"/>
    </source>
</evidence>
<dbReference type="Pfam" id="PF11955">
    <property type="entry name" value="PORR"/>
    <property type="match status" value="1"/>
</dbReference>
<reference evidence="5" key="1">
    <citation type="journal article" date="2017" name="Nat. Commun.">
        <title>The asparagus genome sheds light on the origin and evolution of a young Y chromosome.</title>
        <authorList>
            <person name="Harkess A."/>
            <person name="Zhou J."/>
            <person name="Xu C."/>
            <person name="Bowers J.E."/>
            <person name="Van der Hulst R."/>
            <person name="Ayyampalayam S."/>
            <person name="Mercati F."/>
            <person name="Riccardi P."/>
            <person name="McKain M.R."/>
            <person name="Kakrana A."/>
            <person name="Tang H."/>
            <person name="Ray J."/>
            <person name="Groenendijk J."/>
            <person name="Arikit S."/>
            <person name="Mathioni S.M."/>
            <person name="Nakano M."/>
            <person name="Shan H."/>
            <person name="Telgmann-Rauber A."/>
            <person name="Kanno A."/>
            <person name="Yue Z."/>
            <person name="Chen H."/>
            <person name="Li W."/>
            <person name="Chen Y."/>
            <person name="Xu X."/>
            <person name="Zhang Y."/>
            <person name="Luo S."/>
            <person name="Chen H."/>
            <person name="Gao J."/>
            <person name="Mao Z."/>
            <person name="Pires J.C."/>
            <person name="Luo M."/>
            <person name="Kudrna D."/>
            <person name="Wing R.A."/>
            <person name="Meyers B.C."/>
            <person name="Yi K."/>
            <person name="Kong H."/>
            <person name="Lavrijsen P."/>
            <person name="Sunseri F."/>
            <person name="Falavigna A."/>
            <person name="Ye Y."/>
            <person name="Leebens-Mack J.H."/>
            <person name="Chen G."/>
        </authorList>
    </citation>
    <scope>NUCLEOTIDE SEQUENCE [LARGE SCALE GENOMIC DNA]</scope>
    <source>
        <strain evidence="5">cv. DH0086</strain>
    </source>
</reference>
<sequence>MTKLLLIEELLWLRLLTWDPLLAVSELQRRSENGDKDSNLAFPISFPRGFGLKRKCAEWLRAVARRAYTSRVPRALRLDRRRTEAEKRVVGVFHEMLHLMVGKKTERRNVSNMRKMLGLPQKFTKVFERHPGIFYISQKLGTHTVVLREGYGGGRELIEKHPVVGVREKYLELMRFRREGLENEEDGDESEDDLGGYSSSDEE</sequence>
<organism evidence="4 5">
    <name type="scientific">Asparagus officinalis</name>
    <name type="common">Garden asparagus</name>
    <dbReference type="NCBI Taxonomy" id="4686"/>
    <lineage>
        <taxon>Eukaryota</taxon>
        <taxon>Viridiplantae</taxon>
        <taxon>Streptophyta</taxon>
        <taxon>Embryophyta</taxon>
        <taxon>Tracheophyta</taxon>
        <taxon>Spermatophyta</taxon>
        <taxon>Magnoliopsida</taxon>
        <taxon>Liliopsida</taxon>
        <taxon>Asparagales</taxon>
        <taxon>Asparagaceae</taxon>
        <taxon>Asparagoideae</taxon>
        <taxon>Asparagus</taxon>
    </lineage>
</organism>
<feature type="domain" description="PORR" evidence="3">
    <location>
        <begin position="11"/>
        <end position="178"/>
    </location>
</feature>
<dbReference type="AlphaFoldDB" id="A0A5P1ECR8"/>
<feature type="signal peptide" evidence="2">
    <location>
        <begin position="1"/>
        <end position="23"/>
    </location>
</feature>
<keyword evidence="2" id="KW-0732">Signal</keyword>
<dbReference type="GO" id="GO:0003723">
    <property type="term" value="F:RNA binding"/>
    <property type="evidence" value="ECO:0007669"/>
    <property type="project" value="InterPro"/>
</dbReference>
<gene>
    <name evidence="4" type="ORF">A4U43_C09F15930</name>
</gene>
<name>A0A5P1ECR8_ASPOF</name>
<protein>
    <recommendedName>
        <fullName evidence="3">PORR domain-containing protein</fullName>
    </recommendedName>
</protein>
<dbReference type="InterPro" id="IPR045040">
    <property type="entry name" value="PORR_fam"/>
</dbReference>
<evidence type="ECO:0000313" key="4">
    <source>
        <dbReference type="EMBL" id="ONK58716.1"/>
    </source>
</evidence>
<dbReference type="EMBL" id="CM007389">
    <property type="protein sequence ID" value="ONK58716.1"/>
    <property type="molecule type" value="Genomic_DNA"/>
</dbReference>
<evidence type="ECO:0000313" key="5">
    <source>
        <dbReference type="Proteomes" id="UP000243459"/>
    </source>
</evidence>
<dbReference type="PANTHER" id="PTHR31476:SF6">
    <property type="entry name" value="EMB|CAB68190.1"/>
    <property type="match status" value="1"/>
</dbReference>
<proteinExistence type="predicted"/>
<keyword evidence="5" id="KW-1185">Reference proteome</keyword>
<dbReference type="PANTHER" id="PTHR31476">
    <property type="entry name" value="PROTEIN WHAT'S THIS FACTOR 1 HOMOLOG, CHLOROPLASTIC"/>
    <property type="match status" value="1"/>
</dbReference>
<feature type="compositionally biased region" description="Acidic residues" evidence="1">
    <location>
        <begin position="182"/>
        <end position="203"/>
    </location>
</feature>